<keyword evidence="3" id="KW-1185">Reference proteome</keyword>
<dbReference type="GO" id="GO:0016787">
    <property type="term" value="F:hydrolase activity"/>
    <property type="evidence" value="ECO:0007669"/>
    <property type="project" value="UniProtKB-KW"/>
</dbReference>
<organism evidence="2 3">
    <name type="scientific">Mycena belliarum</name>
    <dbReference type="NCBI Taxonomy" id="1033014"/>
    <lineage>
        <taxon>Eukaryota</taxon>
        <taxon>Fungi</taxon>
        <taxon>Dikarya</taxon>
        <taxon>Basidiomycota</taxon>
        <taxon>Agaricomycotina</taxon>
        <taxon>Agaricomycetes</taxon>
        <taxon>Agaricomycetidae</taxon>
        <taxon>Agaricales</taxon>
        <taxon>Marasmiineae</taxon>
        <taxon>Mycenaceae</taxon>
        <taxon>Mycena</taxon>
    </lineage>
</organism>
<dbReference type="Proteomes" id="UP001222325">
    <property type="component" value="Unassembled WGS sequence"/>
</dbReference>
<dbReference type="Gene3D" id="1.10.150.750">
    <property type="match status" value="1"/>
</dbReference>
<keyword evidence="1" id="KW-0378">Hydrolase</keyword>
<dbReference type="EMBL" id="JARJCN010000092">
    <property type="protein sequence ID" value="KAJ7075584.1"/>
    <property type="molecule type" value="Genomic_DNA"/>
</dbReference>
<comment type="caution">
    <text evidence="2">The sequence shown here is derived from an EMBL/GenBank/DDBJ whole genome shotgun (WGS) entry which is preliminary data.</text>
</comment>
<dbReference type="InterPro" id="IPR051540">
    <property type="entry name" value="S-2-haloacid_dehalogenase"/>
</dbReference>
<dbReference type="AlphaFoldDB" id="A0AAD6TSL7"/>
<sequence length="253" mass="27839">MSFKSSISTFSAPWSETGLYTALRPLLDRCPMRFERSEALSFYLQCEDDAKEQTPTAPYSEILVQAHTGMARRLGAAPSDAEAAAFASSIAHWPLVDGAVQCLQTLRAHFNGIIALADVDDATLRQTPAFSVLAPYFAEIWTWNASQEYRPYLAALEPPFSYHDSIGVPRERRCFVSAGLHRDLEPACECDVPAIWVRTPESLAARLPSDEGTFVWTVCDGFDDLIDALLPGKIAGSVTIVELQTTIGKFAQM</sequence>
<dbReference type="PANTHER" id="PTHR43316">
    <property type="entry name" value="HYDROLASE, HALOACID DELAHOGENASE-RELATED"/>
    <property type="match status" value="1"/>
</dbReference>
<proteinExistence type="predicted"/>
<dbReference type="PANTHER" id="PTHR43316:SF9">
    <property type="entry name" value="ACID DEHALOGENASE, PUTATIVE (AFU_ORTHOLOGUE AFUA_6G14460)-RELATED"/>
    <property type="match status" value="1"/>
</dbReference>
<name>A0AAD6TSL7_9AGAR</name>
<gene>
    <name evidence="2" type="ORF">B0H15DRAFT_652559</name>
</gene>
<evidence type="ECO:0000256" key="1">
    <source>
        <dbReference type="ARBA" id="ARBA00022801"/>
    </source>
</evidence>
<dbReference type="InterPro" id="IPR023214">
    <property type="entry name" value="HAD_sf"/>
</dbReference>
<reference evidence="2" key="1">
    <citation type="submission" date="2023-03" db="EMBL/GenBank/DDBJ databases">
        <title>Massive genome expansion in bonnet fungi (Mycena s.s.) driven by repeated elements and novel gene families across ecological guilds.</title>
        <authorList>
            <consortium name="Lawrence Berkeley National Laboratory"/>
            <person name="Harder C.B."/>
            <person name="Miyauchi S."/>
            <person name="Viragh M."/>
            <person name="Kuo A."/>
            <person name="Thoen E."/>
            <person name="Andreopoulos B."/>
            <person name="Lu D."/>
            <person name="Skrede I."/>
            <person name="Drula E."/>
            <person name="Henrissat B."/>
            <person name="Morin E."/>
            <person name="Kohler A."/>
            <person name="Barry K."/>
            <person name="LaButti K."/>
            <person name="Morin E."/>
            <person name="Salamov A."/>
            <person name="Lipzen A."/>
            <person name="Mereny Z."/>
            <person name="Hegedus B."/>
            <person name="Baldrian P."/>
            <person name="Stursova M."/>
            <person name="Weitz H."/>
            <person name="Taylor A."/>
            <person name="Grigoriev I.V."/>
            <person name="Nagy L.G."/>
            <person name="Martin F."/>
            <person name="Kauserud H."/>
        </authorList>
    </citation>
    <scope>NUCLEOTIDE SEQUENCE</scope>
    <source>
        <strain evidence="2">CBHHK173m</strain>
    </source>
</reference>
<protein>
    <submittedName>
        <fullName evidence="2">Uncharacterized protein</fullName>
    </submittedName>
</protein>
<evidence type="ECO:0000313" key="2">
    <source>
        <dbReference type="EMBL" id="KAJ7075584.1"/>
    </source>
</evidence>
<accession>A0AAD6TSL7</accession>
<dbReference type="Gene3D" id="3.40.50.1000">
    <property type="entry name" value="HAD superfamily/HAD-like"/>
    <property type="match status" value="1"/>
</dbReference>
<dbReference type="InterPro" id="IPR036412">
    <property type="entry name" value="HAD-like_sf"/>
</dbReference>
<dbReference type="SUPFAM" id="SSF56784">
    <property type="entry name" value="HAD-like"/>
    <property type="match status" value="1"/>
</dbReference>
<evidence type="ECO:0000313" key="3">
    <source>
        <dbReference type="Proteomes" id="UP001222325"/>
    </source>
</evidence>